<dbReference type="PANTHER" id="PTHR24359">
    <property type="entry name" value="SERINE/THREONINE-PROTEIN KINASE SBK1"/>
    <property type="match status" value="1"/>
</dbReference>
<keyword evidence="3" id="KW-1185">Reference proteome</keyword>
<dbReference type="PANTHER" id="PTHR24359:SF1">
    <property type="entry name" value="INHIBITOR OF NUCLEAR FACTOR KAPPA-B KINASE EPSILON SUBUNIT HOMOLOG 1-RELATED"/>
    <property type="match status" value="1"/>
</dbReference>
<dbReference type="Gene3D" id="1.10.510.10">
    <property type="entry name" value="Transferase(Phosphotransferase) domain 1"/>
    <property type="match status" value="1"/>
</dbReference>
<dbReference type="PROSITE" id="PS50011">
    <property type="entry name" value="PROTEIN_KINASE_DOM"/>
    <property type="match status" value="1"/>
</dbReference>
<dbReference type="InterPro" id="IPR000719">
    <property type="entry name" value="Prot_kinase_dom"/>
</dbReference>
<evidence type="ECO:0000259" key="1">
    <source>
        <dbReference type="PROSITE" id="PS50011"/>
    </source>
</evidence>
<dbReference type="Pfam" id="PF00069">
    <property type="entry name" value="Pkinase"/>
    <property type="match status" value="1"/>
</dbReference>
<dbReference type="SUPFAM" id="SSF56112">
    <property type="entry name" value="Protein kinase-like (PK-like)"/>
    <property type="match status" value="1"/>
</dbReference>
<proteinExistence type="predicted"/>
<dbReference type="EMBL" id="JBEFKJ010000042">
    <property type="protein sequence ID" value="KAL2037247.1"/>
    <property type="molecule type" value="Genomic_DNA"/>
</dbReference>
<evidence type="ECO:0000313" key="3">
    <source>
        <dbReference type="Proteomes" id="UP001590950"/>
    </source>
</evidence>
<dbReference type="InterPro" id="IPR011009">
    <property type="entry name" value="Kinase-like_dom_sf"/>
</dbReference>
<name>A0ABR3ZYT9_9LECA</name>
<protein>
    <recommendedName>
        <fullName evidence="1">Protein kinase domain-containing protein</fullName>
    </recommendedName>
</protein>
<dbReference type="InterPro" id="IPR008271">
    <property type="entry name" value="Ser/Thr_kinase_AS"/>
</dbReference>
<organism evidence="2 3">
    <name type="scientific">Stereocaulon virgatum</name>
    <dbReference type="NCBI Taxonomy" id="373712"/>
    <lineage>
        <taxon>Eukaryota</taxon>
        <taxon>Fungi</taxon>
        <taxon>Dikarya</taxon>
        <taxon>Ascomycota</taxon>
        <taxon>Pezizomycotina</taxon>
        <taxon>Lecanoromycetes</taxon>
        <taxon>OSLEUM clade</taxon>
        <taxon>Lecanoromycetidae</taxon>
        <taxon>Lecanorales</taxon>
        <taxon>Lecanorineae</taxon>
        <taxon>Stereocaulaceae</taxon>
        <taxon>Stereocaulon</taxon>
    </lineage>
</organism>
<sequence>MAHDVQATLRGYCAHMKEKIDTCFTRGDDPDPKKRFARRGITREIFDEHRVFKLFERLYFDDNAIVDESANKWLRLIAHKVRGDKLSESFCNALATLIYMRCTEDSLKVYAHLLLHDKLPKSLADDGLHPLPEPRLIEIFGKDEGHNFWEQQCLFRPVILMINDEAVYEDGSSPLPFVEEPDPIGSGSFANVNKVKIETGHLIMDEATGSAYKSKYYAQKVFLDYQAEKKKSFETERAILKKFIQSSIRHDNILVTKASLEWNGTYSLFFDLAKYNLWDYFHDGKVLIAREDKASVFGRCIGLASALNFLHEELFLDSTNEQLRCYHLDLKPQNILVFEREEKHGRDGNDVWKISDFGISKIKHIKCRDNDGEPGNSVSFLDSIFRPRKPDADPSSGVDNSRYGGTYAAPEARLSTDKVTRKSDVWSLGCVFALVLTFLDNGSKGIKEFEEARIRGRDNDRFFESDVPMVGTEAIDVLHPSVGLWLDRLIASAKGRSEAEGTVVENISTYLQKKMLLTHPEKRDSAKDVERKMMGFHTYIKTSFEDVHKLASVAATESVSPVKRSHADTTSHIDLNPIHALHRIQGMISPEKKHHASGQSPEIWSFENKTKSKRCKLSHSGRYLTIESGDIISTLLISDVRKEQSTKNHTTPKDAKWILSSLGSEYLCAVPESEYFQCYYAALSSTDISKGGFLRTQIKMSIRKVAMSPSDEITAFVLEETISGRRFLRLALFRTSGILKSITQGPTSLATLSGNLPWADIIRNPHDAEIPATAGLIDLKFSGDSRTLITVTDAYKREPDQPLHYDITVWDVGSGHRISVFETKIENSTAIPTTIAPFTHSPSVATISNHKISISSTEHPHHQKHSHNISNDIKFLDLVIDEDHEELIILAQSVPTRQIKLYKIPMSNVDGLESVGEGMDTGLTGSSSSSVVFCWYASDGEQRRSVLVANVSMEGKGGLVAVVGLD</sequence>
<gene>
    <name evidence="2" type="ORF">N7G274_009936</name>
</gene>
<dbReference type="Proteomes" id="UP001590950">
    <property type="component" value="Unassembled WGS sequence"/>
</dbReference>
<accession>A0ABR3ZYT9</accession>
<dbReference type="CDD" id="cd00180">
    <property type="entry name" value="PKc"/>
    <property type="match status" value="1"/>
</dbReference>
<feature type="domain" description="Protein kinase" evidence="1">
    <location>
        <begin position="178"/>
        <end position="540"/>
    </location>
</feature>
<evidence type="ECO:0000313" key="2">
    <source>
        <dbReference type="EMBL" id="KAL2037247.1"/>
    </source>
</evidence>
<reference evidence="2 3" key="1">
    <citation type="submission" date="2024-09" db="EMBL/GenBank/DDBJ databases">
        <title>Rethinking Asexuality: The Enigmatic Case of Functional Sexual Genes in Lepraria (Stereocaulaceae).</title>
        <authorList>
            <person name="Doellman M."/>
            <person name="Sun Y."/>
            <person name="Barcenas-Pena A."/>
            <person name="Lumbsch H.T."/>
            <person name="Grewe F."/>
        </authorList>
    </citation>
    <scope>NUCLEOTIDE SEQUENCE [LARGE SCALE GENOMIC DNA]</scope>
    <source>
        <strain evidence="2 3">Mercado 3170</strain>
    </source>
</reference>
<comment type="caution">
    <text evidence="2">The sequence shown here is derived from an EMBL/GenBank/DDBJ whole genome shotgun (WGS) entry which is preliminary data.</text>
</comment>
<dbReference type="SMART" id="SM00220">
    <property type="entry name" value="S_TKc"/>
    <property type="match status" value="1"/>
</dbReference>
<dbReference type="PROSITE" id="PS00108">
    <property type="entry name" value="PROTEIN_KINASE_ST"/>
    <property type="match status" value="1"/>
</dbReference>